<dbReference type="Gene3D" id="3.20.20.80">
    <property type="entry name" value="Glycosidases"/>
    <property type="match status" value="2"/>
</dbReference>
<organism evidence="4 5">
    <name type="scientific">Clonostachys rhizophaga</name>
    <dbReference type="NCBI Taxonomy" id="160324"/>
    <lineage>
        <taxon>Eukaryota</taxon>
        <taxon>Fungi</taxon>
        <taxon>Dikarya</taxon>
        <taxon>Ascomycota</taxon>
        <taxon>Pezizomycotina</taxon>
        <taxon>Sordariomycetes</taxon>
        <taxon>Hypocreomycetidae</taxon>
        <taxon>Hypocreales</taxon>
        <taxon>Bionectriaceae</taxon>
        <taxon>Clonostachys</taxon>
    </lineage>
</organism>
<dbReference type="Pfam" id="PF00128">
    <property type="entry name" value="Alpha-amylase"/>
    <property type="match status" value="1"/>
</dbReference>
<feature type="domain" description="Glycosyl hydrolase family 13 catalytic" evidence="3">
    <location>
        <begin position="18"/>
        <end position="393"/>
    </location>
</feature>
<name>A0A9N9VX44_9HYPO</name>
<dbReference type="SMART" id="SM00642">
    <property type="entry name" value="Aamy"/>
    <property type="match status" value="1"/>
</dbReference>
<dbReference type="GO" id="GO:0004556">
    <property type="term" value="F:alpha-amylase activity"/>
    <property type="evidence" value="ECO:0007669"/>
    <property type="project" value="TreeGrafter"/>
</dbReference>
<protein>
    <recommendedName>
        <fullName evidence="3">Glycosyl hydrolase family 13 catalytic domain-containing protein</fullName>
    </recommendedName>
</protein>
<dbReference type="Gene3D" id="2.60.40.1180">
    <property type="entry name" value="Golgi alpha-mannosidase II"/>
    <property type="match status" value="1"/>
</dbReference>
<sequence length="554" mass="63099">MAGFPHVKTWWKSAVIYQIYPASFCDSNGDGIGDIPGIASKLDYIASLGVDTIWLSPVYDSPQVDMGYDISNYEAIYPPYGNVEDMEKSRSSRDNPKRDWYIWRPAKYSQSGERLPPNNWRCSFGGGSAWEWDESTKEYYLHLWAKEQPDLNWDSAEARKAIYASAMVFWLDRGVDGFRVDTVNMYSKPVDFPDAPVTDPAAPFQPAAMLYCNGPRMHEYISEMNDVLTRYGAITVGELLDTPDVARILPYVSAAARQLSMVFQFDAVEFKEAIGKAQSLIQGTDAWTTAFLENHDLSRSVSRLTDDHPTRREAGAKMLAVLQTCLSGTQYIYQGQEIGAVNSSKETYPLENYLDISSRLFIDMIRERRGENNEAELDRGFTALQHLARDHSRIPMAWNGAAKYGGFSDEAERAGLDVKEPWMKPHPLSHEINVAAQIKNTDSVFGFWRKMLLFRKQHEDILVYGDYLCLEKDDVDIYIFIKQAQDRKRRMMVVLNFTSEEKPWVVPTSTMLLTNGQTPKLILTTHESKESFETLAPFEGRVYIMPNNVLQSNL</sequence>
<dbReference type="GO" id="GO:0000025">
    <property type="term" value="P:maltose catabolic process"/>
    <property type="evidence" value="ECO:0007669"/>
    <property type="project" value="TreeGrafter"/>
</dbReference>
<evidence type="ECO:0000313" key="5">
    <source>
        <dbReference type="Proteomes" id="UP000696573"/>
    </source>
</evidence>
<dbReference type="GO" id="GO:0005987">
    <property type="term" value="P:sucrose catabolic process"/>
    <property type="evidence" value="ECO:0007669"/>
    <property type="project" value="TreeGrafter"/>
</dbReference>
<keyword evidence="5" id="KW-1185">Reference proteome</keyword>
<evidence type="ECO:0000256" key="1">
    <source>
        <dbReference type="ARBA" id="ARBA00008061"/>
    </source>
</evidence>
<dbReference type="SUPFAM" id="SSF51011">
    <property type="entry name" value="Glycosyl hydrolase domain"/>
    <property type="match status" value="1"/>
</dbReference>
<evidence type="ECO:0000259" key="3">
    <source>
        <dbReference type="SMART" id="SM00642"/>
    </source>
</evidence>
<dbReference type="InterPro" id="IPR017853">
    <property type="entry name" value="GH"/>
</dbReference>
<reference evidence="4" key="1">
    <citation type="submission" date="2021-10" db="EMBL/GenBank/DDBJ databases">
        <authorList>
            <person name="Piombo E."/>
        </authorList>
    </citation>
    <scope>NUCLEOTIDE SEQUENCE</scope>
</reference>
<accession>A0A9N9VX44</accession>
<dbReference type="Proteomes" id="UP000696573">
    <property type="component" value="Unassembled WGS sequence"/>
</dbReference>
<dbReference type="InterPro" id="IPR013780">
    <property type="entry name" value="Glyco_hydro_b"/>
</dbReference>
<dbReference type="SUPFAM" id="SSF51445">
    <property type="entry name" value="(Trans)glycosidases"/>
    <property type="match status" value="1"/>
</dbReference>
<dbReference type="GO" id="GO:0033934">
    <property type="term" value="F:glucan 1,4-alpha-maltotriohydrolase activity"/>
    <property type="evidence" value="ECO:0007669"/>
    <property type="project" value="TreeGrafter"/>
</dbReference>
<proteinExistence type="inferred from homology"/>
<dbReference type="PANTHER" id="PTHR10357">
    <property type="entry name" value="ALPHA-AMYLASE FAMILY MEMBER"/>
    <property type="match status" value="1"/>
</dbReference>
<dbReference type="FunFam" id="3.90.400.10:FF:000004">
    <property type="entry name" value="Oligo-1,6-glucosidase"/>
    <property type="match status" value="1"/>
</dbReference>
<evidence type="ECO:0000313" key="4">
    <source>
        <dbReference type="EMBL" id="CAH0033876.1"/>
    </source>
</evidence>
<keyword evidence="2" id="KW-0462">Maltose metabolism</keyword>
<dbReference type="PANTHER" id="PTHR10357:SF179">
    <property type="entry name" value="NEUTRAL AND BASIC AMINO ACID TRANSPORT PROTEIN RBAT"/>
    <property type="match status" value="1"/>
</dbReference>
<dbReference type="Gene3D" id="3.90.400.10">
    <property type="entry name" value="Oligo-1,6-glucosidase, Domain 2"/>
    <property type="match status" value="1"/>
</dbReference>
<dbReference type="OrthoDB" id="1740265at2759"/>
<dbReference type="CDD" id="cd11333">
    <property type="entry name" value="AmyAc_SI_OligoGlu_DGase"/>
    <property type="match status" value="1"/>
</dbReference>
<comment type="similarity">
    <text evidence="1">Belongs to the glycosyl hydrolase 13 family.</text>
</comment>
<comment type="caution">
    <text evidence="4">The sequence shown here is derived from an EMBL/GenBank/DDBJ whole genome shotgun (WGS) entry which is preliminary data.</text>
</comment>
<dbReference type="AlphaFoldDB" id="A0A9N9VX44"/>
<dbReference type="GO" id="GO:0004574">
    <property type="term" value="F:oligo-1,6-glucosidase activity"/>
    <property type="evidence" value="ECO:0007669"/>
    <property type="project" value="TreeGrafter"/>
</dbReference>
<dbReference type="InterPro" id="IPR045857">
    <property type="entry name" value="O16G_dom_2"/>
</dbReference>
<dbReference type="GO" id="GO:0004575">
    <property type="term" value="F:sucrose alpha-glucosidase activity"/>
    <property type="evidence" value="ECO:0007669"/>
    <property type="project" value="TreeGrafter"/>
</dbReference>
<dbReference type="EMBL" id="CABFNQ020000748">
    <property type="protein sequence ID" value="CAH0033876.1"/>
    <property type="molecule type" value="Genomic_DNA"/>
</dbReference>
<evidence type="ECO:0000256" key="2">
    <source>
        <dbReference type="ARBA" id="ARBA00026248"/>
    </source>
</evidence>
<dbReference type="InterPro" id="IPR006047">
    <property type="entry name" value="GH13_cat_dom"/>
</dbReference>
<gene>
    <name evidence="4" type="ORF">CRHIZ90672A_00006791</name>
</gene>
<dbReference type="FunFam" id="3.20.20.80:FF:000087">
    <property type="entry name" value="Oligo-1,6-glucosidase IMA1"/>
    <property type="match status" value="1"/>
</dbReference>